<dbReference type="InterPro" id="IPR020617">
    <property type="entry name" value="Thiolase_C"/>
</dbReference>
<dbReference type="InterPro" id="IPR016039">
    <property type="entry name" value="Thiolase-like"/>
</dbReference>
<name>A0ABQ5MU23_9MICC</name>
<comment type="caution">
    <text evidence="10">The sequence shown here is derived from an EMBL/GenBank/DDBJ whole genome shotgun (WGS) entry which is preliminary data.</text>
</comment>
<dbReference type="InterPro" id="IPR020616">
    <property type="entry name" value="Thiolase_N"/>
</dbReference>
<dbReference type="PIRSF" id="PIRSF000429">
    <property type="entry name" value="Ac-CoA_Ac_transf"/>
    <property type="match status" value="1"/>
</dbReference>
<evidence type="ECO:0000313" key="10">
    <source>
        <dbReference type="EMBL" id="GLB67494.1"/>
    </source>
</evidence>
<accession>A0ABQ5MU23</accession>
<dbReference type="PROSITE" id="PS00737">
    <property type="entry name" value="THIOLASE_2"/>
    <property type="match status" value="1"/>
</dbReference>
<evidence type="ECO:0000256" key="5">
    <source>
        <dbReference type="ARBA" id="ARBA00030755"/>
    </source>
</evidence>
<dbReference type="Proteomes" id="UP001209654">
    <property type="component" value="Unassembled WGS sequence"/>
</dbReference>
<sequence length="414" mass="42358">MCNRNFKDESEQTAVSENQTDRNDVVILGGARTPLGRLKGQLAAFSAVELGGKAIAGALERAGVSPDAVDAVIMGQVVQAGAGQNPARQSAIAAGIGWNVPTVTINKVCLSGLAAITDAARLIRSGEASVVVAGGQESMTNGPHVLPGSRQGFTYGSVNLIDSVAHDGLTDAFDHESMGSSTERRNAELGIGREAQDEVAAASHQRAAAAAEAGIFDGEIVPVTVPQRKGDDLVLTRDEGVRPQTTVETLAPLRPAFAKDGTITAGNSSPLSDGAAAVVVTSRGYAEDNGLPWLAVVGKPGQVAGPDTSLHSQPSNAISQALKRAGWTTADLDFIEINEAFGSVAVQSLKDLDYPAEKCNLHGGAIALGHPIGASGARLALHAALELQRRGTGKAAVSLCGGGGQGEALLLYRD</sequence>
<feature type="domain" description="Thiolase C-terminal" evidence="9">
    <location>
        <begin position="292"/>
        <end position="411"/>
    </location>
</feature>
<dbReference type="InterPro" id="IPR002155">
    <property type="entry name" value="Thiolase"/>
</dbReference>
<dbReference type="InterPro" id="IPR020613">
    <property type="entry name" value="Thiolase_CS"/>
</dbReference>
<comment type="similarity">
    <text evidence="1 7">Belongs to the thiolase-like superfamily. Thiolase family.</text>
</comment>
<reference evidence="10 11" key="1">
    <citation type="journal article" date="2023" name="Int. J. Syst. Evol. Microbiol.">
        <title>Arthrobacter mangrovi sp. nov., an actinobacterium isolated from the rhizosphere of a mangrove.</title>
        <authorList>
            <person name="Hamada M."/>
            <person name="Saitou S."/>
            <person name="Enomoto N."/>
            <person name="Nanri K."/>
            <person name="Hidaka K."/>
            <person name="Miura T."/>
            <person name="Tamura T."/>
        </authorList>
    </citation>
    <scope>NUCLEOTIDE SEQUENCE [LARGE SCALE GENOMIC DNA]</scope>
    <source>
        <strain evidence="10 11">NBRC 112813</strain>
    </source>
</reference>
<evidence type="ECO:0000256" key="2">
    <source>
        <dbReference type="ARBA" id="ARBA00012705"/>
    </source>
</evidence>
<evidence type="ECO:0000256" key="6">
    <source>
        <dbReference type="ARBA" id="ARBA00040529"/>
    </source>
</evidence>
<evidence type="ECO:0000256" key="7">
    <source>
        <dbReference type="RuleBase" id="RU003557"/>
    </source>
</evidence>
<dbReference type="Pfam" id="PF02803">
    <property type="entry name" value="Thiolase_C"/>
    <property type="match status" value="1"/>
</dbReference>
<proteinExistence type="inferred from homology"/>
<keyword evidence="11" id="KW-1185">Reference proteome</keyword>
<dbReference type="EMBL" id="BRVS01000008">
    <property type="protein sequence ID" value="GLB67494.1"/>
    <property type="molecule type" value="Genomic_DNA"/>
</dbReference>
<keyword evidence="4 7" id="KW-0012">Acyltransferase</keyword>
<organism evidence="10 11">
    <name type="scientific">Arthrobacter mangrovi</name>
    <dbReference type="NCBI Taxonomy" id="2966350"/>
    <lineage>
        <taxon>Bacteria</taxon>
        <taxon>Bacillati</taxon>
        <taxon>Actinomycetota</taxon>
        <taxon>Actinomycetes</taxon>
        <taxon>Micrococcales</taxon>
        <taxon>Micrococcaceae</taxon>
        <taxon>Arthrobacter</taxon>
    </lineage>
</organism>
<evidence type="ECO:0000256" key="3">
    <source>
        <dbReference type="ARBA" id="ARBA00022679"/>
    </source>
</evidence>
<dbReference type="NCBIfam" id="TIGR01930">
    <property type="entry name" value="AcCoA-C-Actrans"/>
    <property type="match status" value="1"/>
</dbReference>
<dbReference type="InterPro" id="IPR020615">
    <property type="entry name" value="Thiolase_acyl_enz_int_AS"/>
</dbReference>
<gene>
    <name evidence="10" type="ORF">AHIS1636_19340</name>
</gene>
<dbReference type="PANTHER" id="PTHR18919:SF107">
    <property type="entry name" value="ACETYL-COA ACETYLTRANSFERASE, CYTOSOLIC"/>
    <property type="match status" value="1"/>
</dbReference>
<evidence type="ECO:0000256" key="1">
    <source>
        <dbReference type="ARBA" id="ARBA00010982"/>
    </source>
</evidence>
<dbReference type="PROSITE" id="PS00098">
    <property type="entry name" value="THIOLASE_1"/>
    <property type="match status" value="1"/>
</dbReference>
<dbReference type="PANTHER" id="PTHR18919">
    <property type="entry name" value="ACETYL-COA C-ACYLTRANSFERASE"/>
    <property type="match status" value="1"/>
</dbReference>
<dbReference type="Pfam" id="PF00108">
    <property type="entry name" value="Thiolase_N"/>
    <property type="match status" value="1"/>
</dbReference>
<protein>
    <recommendedName>
        <fullName evidence="6">Probable acetyl-CoA acetyltransferase</fullName>
        <ecNumber evidence="2">2.3.1.9</ecNumber>
    </recommendedName>
    <alternativeName>
        <fullName evidence="5">Acetoacetyl-CoA thiolase</fullName>
    </alternativeName>
</protein>
<evidence type="ECO:0000259" key="9">
    <source>
        <dbReference type="Pfam" id="PF02803"/>
    </source>
</evidence>
<keyword evidence="3 7" id="KW-0808">Transferase</keyword>
<evidence type="ECO:0000259" key="8">
    <source>
        <dbReference type="Pfam" id="PF00108"/>
    </source>
</evidence>
<dbReference type="Gene3D" id="3.40.47.10">
    <property type="match status" value="1"/>
</dbReference>
<dbReference type="CDD" id="cd00751">
    <property type="entry name" value="thiolase"/>
    <property type="match status" value="1"/>
</dbReference>
<evidence type="ECO:0000256" key="4">
    <source>
        <dbReference type="ARBA" id="ARBA00023315"/>
    </source>
</evidence>
<dbReference type="PROSITE" id="PS00099">
    <property type="entry name" value="THIOLASE_3"/>
    <property type="match status" value="1"/>
</dbReference>
<dbReference type="EC" id="2.3.1.9" evidence="2"/>
<dbReference type="InterPro" id="IPR020610">
    <property type="entry name" value="Thiolase_AS"/>
</dbReference>
<dbReference type="SUPFAM" id="SSF53901">
    <property type="entry name" value="Thiolase-like"/>
    <property type="match status" value="2"/>
</dbReference>
<evidence type="ECO:0000313" key="11">
    <source>
        <dbReference type="Proteomes" id="UP001209654"/>
    </source>
</evidence>
<feature type="domain" description="Thiolase N-terminal" evidence="8">
    <location>
        <begin position="25"/>
        <end position="283"/>
    </location>
</feature>